<protein>
    <submittedName>
        <fullName evidence="2">Large ATP-binding protein</fullName>
    </submittedName>
</protein>
<name>A0A1B8HMA7_9GAMM</name>
<dbReference type="GO" id="GO:0005524">
    <property type="term" value="F:ATP binding"/>
    <property type="evidence" value="ECO:0007669"/>
    <property type="project" value="UniProtKB-KW"/>
</dbReference>
<gene>
    <name evidence="2" type="ORF">AYY18_18430</name>
</gene>
<dbReference type="InterPro" id="IPR027417">
    <property type="entry name" value="P-loop_NTPase"/>
</dbReference>
<dbReference type="EMBL" id="LZEY01000014">
    <property type="protein sequence ID" value="OBU10442.1"/>
    <property type="molecule type" value="Genomic_DNA"/>
</dbReference>
<dbReference type="RefSeq" id="WP_067401703.1">
    <property type="nucleotide sequence ID" value="NZ_LZEY01000014.1"/>
</dbReference>
<keyword evidence="3" id="KW-1185">Reference proteome</keyword>
<feature type="coiled-coil region" evidence="1">
    <location>
        <begin position="418"/>
        <end position="452"/>
    </location>
</feature>
<keyword evidence="2" id="KW-0547">Nucleotide-binding</keyword>
<accession>A0A1B8HMA7</accession>
<keyword evidence="1" id="KW-0175">Coiled coil</keyword>
<evidence type="ECO:0000313" key="2">
    <source>
        <dbReference type="EMBL" id="OBU10442.1"/>
    </source>
</evidence>
<dbReference type="AlphaFoldDB" id="A0A1B8HMA7"/>
<keyword evidence="2" id="KW-0067">ATP-binding</keyword>
<reference evidence="3" key="1">
    <citation type="submission" date="2016-06" db="EMBL/GenBank/DDBJ databases">
        <authorList>
            <person name="Butler K."/>
        </authorList>
    </citation>
    <scope>NUCLEOTIDE SEQUENCE [LARGE SCALE GENOMIC DNA]</scope>
    <source>
        <strain evidence="3">GCSL-Mp20</strain>
    </source>
</reference>
<organism evidence="2 3">
    <name type="scientific">Morganella psychrotolerans</name>
    <dbReference type="NCBI Taxonomy" id="368603"/>
    <lineage>
        <taxon>Bacteria</taxon>
        <taxon>Pseudomonadati</taxon>
        <taxon>Pseudomonadota</taxon>
        <taxon>Gammaproteobacteria</taxon>
        <taxon>Enterobacterales</taxon>
        <taxon>Morganellaceae</taxon>
        <taxon>Morganella</taxon>
    </lineage>
</organism>
<dbReference type="OrthoDB" id="4773646at2"/>
<proteinExistence type="predicted"/>
<evidence type="ECO:0000256" key="1">
    <source>
        <dbReference type="SAM" id="Coils"/>
    </source>
</evidence>
<dbReference type="Proteomes" id="UP000092377">
    <property type="component" value="Unassembled WGS sequence"/>
</dbReference>
<evidence type="ECO:0000313" key="3">
    <source>
        <dbReference type="Proteomes" id="UP000092377"/>
    </source>
</evidence>
<sequence length="655" mass="73991">MQSKNEWLKSIAEKVNLDISIVENVLATHKITPSPVVAQPRRLSIRKLEFSGVKDSTSHSGPFKFCWNNLENGLWAILSEKNFRGKSTIIEVVRWMLRGKPSDTLQEDVRRWINSIQIIFQLDSEEYEIIANTSNDITGSLSRIRTLNDNKKKQTVLAEFISDSEFELVMSDFFMRMFSMTPLSTLRKNGPNDVYEVTHGWASLSGAMFIGTDYKVLLGDMPVNAGLTSRMMQMYLGIPWVSTLASVKTAHKIVETAIHEQKRKNEQNRALTNERANIINAEISAKKSILNDTPNNDDLLIEIQTKTKNLISYRNIERELIIKQEIAEAEFRQIDIIHKQDRNNLQTHNDAVSAKAIFRSLDPKCCPRCDHTISNERKKQESLNHECFICGEKTINSEDTEAIREELINNVHLSEKALKTCTSQKEKIKDELLNLQKKIDLLQINLNSISENFSLASDRQTIITEIAVLEGRLDELSIISKDNNDDDIDRASELNILSVTVKETEKLVKDLQGDLLADISIRLVKYANTFGMKNLSFANLKGNVTLNLTKGGTKTSYSKVTDGEKLRLKVATILAMIEVAEEKGIGRHPGLLMIDSPGAQEVSSSDLEQLIAGLQLVANKSPHFQIFIAGITSKAITDHVEKSNRYEATVNEYLW</sequence>
<dbReference type="Gene3D" id="3.40.50.300">
    <property type="entry name" value="P-loop containing nucleotide triphosphate hydrolases"/>
    <property type="match status" value="1"/>
</dbReference>
<comment type="caution">
    <text evidence="2">The sequence shown here is derived from an EMBL/GenBank/DDBJ whole genome shotgun (WGS) entry which is preliminary data.</text>
</comment>